<dbReference type="EMBL" id="GBXM01021178">
    <property type="protein sequence ID" value="JAH87399.1"/>
    <property type="molecule type" value="Transcribed_RNA"/>
</dbReference>
<keyword evidence="1" id="KW-1133">Transmembrane helix</keyword>
<sequence>MFYERHVILVLCHISVILLLYMCII</sequence>
<feature type="transmembrane region" description="Helical" evidence="1">
    <location>
        <begin position="6"/>
        <end position="24"/>
    </location>
</feature>
<accession>A0A0E9WAI3</accession>
<protein>
    <submittedName>
        <fullName evidence="2">Uncharacterized protein</fullName>
    </submittedName>
</protein>
<keyword evidence="1" id="KW-0812">Transmembrane</keyword>
<evidence type="ECO:0000256" key="1">
    <source>
        <dbReference type="SAM" id="Phobius"/>
    </source>
</evidence>
<dbReference type="AlphaFoldDB" id="A0A0E9WAI3"/>
<keyword evidence="1" id="KW-0472">Membrane</keyword>
<proteinExistence type="predicted"/>
<organism evidence="2">
    <name type="scientific">Anguilla anguilla</name>
    <name type="common">European freshwater eel</name>
    <name type="synonym">Muraena anguilla</name>
    <dbReference type="NCBI Taxonomy" id="7936"/>
    <lineage>
        <taxon>Eukaryota</taxon>
        <taxon>Metazoa</taxon>
        <taxon>Chordata</taxon>
        <taxon>Craniata</taxon>
        <taxon>Vertebrata</taxon>
        <taxon>Euteleostomi</taxon>
        <taxon>Actinopterygii</taxon>
        <taxon>Neopterygii</taxon>
        <taxon>Teleostei</taxon>
        <taxon>Anguilliformes</taxon>
        <taxon>Anguillidae</taxon>
        <taxon>Anguilla</taxon>
    </lineage>
</organism>
<reference evidence="2" key="2">
    <citation type="journal article" date="2015" name="Fish Shellfish Immunol.">
        <title>Early steps in the European eel (Anguilla anguilla)-Vibrio vulnificus interaction in the gills: Role of the RtxA13 toxin.</title>
        <authorList>
            <person name="Callol A."/>
            <person name="Pajuelo D."/>
            <person name="Ebbesson L."/>
            <person name="Teles M."/>
            <person name="MacKenzie S."/>
            <person name="Amaro C."/>
        </authorList>
    </citation>
    <scope>NUCLEOTIDE SEQUENCE</scope>
</reference>
<name>A0A0E9WAI3_ANGAN</name>
<reference evidence="2" key="1">
    <citation type="submission" date="2014-11" db="EMBL/GenBank/DDBJ databases">
        <authorList>
            <person name="Amaro Gonzalez C."/>
        </authorList>
    </citation>
    <scope>NUCLEOTIDE SEQUENCE</scope>
</reference>
<evidence type="ECO:0000313" key="2">
    <source>
        <dbReference type="EMBL" id="JAH87399.1"/>
    </source>
</evidence>